<dbReference type="Pfam" id="PF00656">
    <property type="entry name" value="Peptidase_C14"/>
    <property type="match status" value="1"/>
</dbReference>
<keyword evidence="1" id="KW-0732">Signal</keyword>
<dbReference type="SUPFAM" id="SSF50969">
    <property type="entry name" value="YVTN repeat-like/Quinoprotein amine dehydrogenase"/>
    <property type="match status" value="1"/>
</dbReference>
<dbReference type="Pfam" id="PF00400">
    <property type="entry name" value="WD40"/>
    <property type="match status" value="1"/>
</dbReference>
<dbReference type="InterPro" id="IPR011600">
    <property type="entry name" value="Pept_C14_caspase"/>
</dbReference>
<evidence type="ECO:0000256" key="1">
    <source>
        <dbReference type="SAM" id="SignalP"/>
    </source>
</evidence>
<dbReference type="InterPro" id="IPR015943">
    <property type="entry name" value="WD40/YVTN_repeat-like_dom_sf"/>
</dbReference>
<dbReference type="PROSITE" id="PS51257">
    <property type="entry name" value="PROKAR_LIPOPROTEIN"/>
    <property type="match status" value="1"/>
</dbReference>
<dbReference type="Gene3D" id="3.40.50.1460">
    <property type="match status" value="1"/>
</dbReference>
<evidence type="ECO:0000259" key="2">
    <source>
        <dbReference type="Pfam" id="PF00656"/>
    </source>
</evidence>
<comment type="caution">
    <text evidence="3">The sequence shown here is derived from an EMBL/GenBank/DDBJ whole genome shotgun (WGS) entry which is preliminary data.</text>
</comment>
<dbReference type="Proteomes" id="UP001243717">
    <property type="component" value="Unassembled WGS sequence"/>
</dbReference>
<sequence length="1158" mass="128617">MNKTLKLWISSLLIGSCVFAQYEDLFNNPELIEKSEFSEKPKADAPAPEVVEAQPLLHLLSPSPHREPLSGIDVSPDGRYALTYSNQVLKIWDIEHRAAIADYTLDSEKLRIQYARFRSDSKEVWLMTTGQRLEAYGFDFKKRTAVISMYGFPQTSMVMSHDRTALIGASYYNKKNRLNIERLDLNTKERTKLVDALILTDYGVPLTEDLKMTDFTVDQAGEFATVRFKAQVPTLLLNLKTKEVAATIPWDKGVIGFLPDGRLLAHTFDGQQNKYSHFNPVTFEVKQLFTHPSSTAISPVLPERLDDPIIIREGADSLIFYDLESNQKTDNLAIAGRIADALTTIRVQGQKRYLIAQHSTNKNQNSTALTYLTTINSANQSYGSDWQISTFQPKDLTASLTDFRFLMHNGRSLREITLTESGLPTKELNIEGIHPATTISYFDQSSNQWLLLGKNTSAIYKADETTGVYTDKKVIQGGSRDSAKTYHFDLSRDGRMLARYHQLAVTVTDLNSNRVVREIKVPSSYAISDDVYQRVALSPDGSHVAFAYSMNSEAGTIDTVACYNVASGKLEWTQTADKAYERIDSLSFSPDGRFLYLYGPSNKASGTNSLSARFVSTGELNQAYSWWGNSQIVYNASSTLAAYFTSNQVHVMALPSGKIVGSAPLELRPEKLSFIGSDNFLIAQSATDETIRLIDIRENEVVAEMKLFEDPNKWLAVHPQTGLFASDTSVQQELKFIQGEAITPLASYFDELYRPRLLGSLVKGLSPKPRIAITDLKYAPKLTLKIDGPSTRGLSVEDEFETFELPSSKVTLSLHATCIGSPVTDLRIYQNGKLVSGATRGLFVEDDDTYVEEENFTKSLTQTFELTPGKNRFRAIAINEQGSESIPDEVIVYAKDSGQEVEQGGIALHLLVIGINQYQNSKYNLNYALNDAQSVQAVLESSYSGLFSRKNLYTLFDSDATRENIVATLEAIKAEAEPRDAFIFYYAGHGVVSTDENPEFFLAPHEIRQLYGERRMLQDIAVSSQDLLTYSRDIAAQKQLFILDACQSAGALKTVAVRGASEEKAIAQLARSTGTHWLTATGSDQFATEFDKLGHGAFTYTLLEGLKGAADSGDGIVSVNELKAYIEARVPEVTAEHKGEAQYPASYGYGQDFPIVIP</sequence>
<dbReference type="PANTHER" id="PTHR47197:SF3">
    <property type="entry name" value="DIHYDRO-HEME D1 DEHYDROGENASE"/>
    <property type="match status" value="1"/>
</dbReference>
<dbReference type="SUPFAM" id="SSF82171">
    <property type="entry name" value="DPP6 N-terminal domain-like"/>
    <property type="match status" value="1"/>
</dbReference>
<dbReference type="SUPFAM" id="SSF52129">
    <property type="entry name" value="Caspase-like"/>
    <property type="match status" value="1"/>
</dbReference>
<proteinExistence type="predicted"/>
<keyword evidence="4" id="KW-1185">Reference proteome</keyword>
<dbReference type="InterPro" id="IPR011044">
    <property type="entry name" value="Quino_amine_DH_bsu"/>
</dbReference>
<dbReference type="EMBL" id="JARXIC010000003">
    <property type="protein sequence ID" value="MDQ8193263.1"/>
    <property type="molecule type" value="Genomic_DNA"/>
</dbReference>
<gene>
    <name evidence="3" type="ORF">QEH59_02425</name>
</gene>
<name>A0ABU1AGH0_9BACT</name>
<feature type="signal peptide" evidence="1">
    <location>
        <begin position="1"/>
        <end position="22"/>
    </location>
</feature>
<feature type="domain" description="Peptidase C14 caspase" evidence="2">
    <location>
        <begin position="911"/>
        <end position="1145"/>
    </location>
</feature>
<dbReference type="RefSeq" id="WP_308983767.1">
    <property type="nucleotide sequence ID" value="NZ_JARXIC010000003.1"/>
</dbReference>
<protein>
    <submittedName>
        <fullName evidence="3">Caspase family protein</fullName>
    </submittedName>
</protein>
<dbReference type="InterPro" id="IPR051200">
    <property type="entry name" value="Host-pathogen_enzymatic-act"/>
</dbReference>
<dbReference type="PANTHER" id="PTHR47197">
    <property type="entry name" value="PROTEIN NIRF"/>
    <property type="match status" value="1"/>
</dbReference>
<feature type="chain" id="PRO_5045881705" evidence="1">
    <location>
        <begin position="23"/>
        <end position="1158"/>
    </location>
</feature>
<dbReference type="InterPro" id="IPR029030">
    <property type="entry name" value="Caspase-like_dom_sf"/>
</dbReference>
<reference evidence="3 4" key="1">
    <citation type="submission" date="2023-04" db="EMBL/GenBank/DDBJ databases">
        <title>A novel bacteria isolated from coastal sediment.</title>
        <authorList>
            <person name="Liu X.-J."/>
            <person name="Du Z.-J."/>
        </authorList>
    </citation>
    <scope>NUCLEOTIDE SEQUENCE [LARGE SCALE GENOMIC DNA]</scope>
    <source>
        <strain evidence="3 4">SDUM461004</strain>
    </source>
</reference>
<dbReference type="Gene3D" id="2.130.10.10">
    <property type="entry name" value="YVTN repeat-like/Quinoprotein amine dehydrogenase"/>
    <property type="match status" value="1"/>
</dbReference>
<evidence type="ECO:0000313" key="3">
    <source>
        <dbReference type="EMBL" id="MDQ8193263.1"/>
    </source>
</evidence>
<dbReference type="InterPro" id="IPR001680">
    <property type="entry name" value="WD40_rpt"/>
</dbReference>
<evidence type="ECO:0000313" key="4">
    <source>
        <dbReference type="Proteomes" id="UP001243717"/>
    </source>
</evidence>
<accession>A0ABU1AGH0</accession>
<organism evidence="3 4">
    <name type="scientific">Thalassobacterium sedimentorum</name>
    <dbReference type="NCBI Taxonomy" id="3041258"/>
    <lineage>
        <taxon>Bacteria</taxon>
        <taxon>Pseudomonadati</taxon>
        <taxon>Verrucomicrobiota</taxon>
        <taxon>Opitutia</taxon>
        <taxon>Puniceicoccales</taxon>
        <taxon>Coraliomargaritaceae</taxon>
        <taxon>Thalassobacterium</taxon>
    </lineage>
</organism>